<keyword evidence="2" id="KW-1185">Reference proteome</keyword>
<organism evidence="1 2">
    <name type="scientific">Pristionchus fissidentatus</name>
    <dbReference type="NCBI Taxonomy" id="1538716"/>
    <lineage>
        <taxon>Eukaryota</taxon>
        <taxon>Metazoa</taxon>
        <taxon>Ecdysozoa</taxon>
        <taxon>Nematoda</taxon>
        <taxon>Chromadorea</taxon>
        <taxon>Rhabditida</taxon>
        <taxon>Rhabditina</taxon>
        <taxon>Diplogasteromorpha</taxon>
        <taxon>Diplogasteroidea</taxon>
        <taxon>Neodiplogasteridae</taxon>
        <taxon>Pristionchus</taxon>
    </lineage>
</organism>
<accession>A0AAV5VJ99</accession>
<protein>
    <recommendedName>
        <fullName evidence="3">RING-type domain-containing protein</fullName>
    </recommendedName>
</protein>
<evidence type="ECO:0000313" key="2">
    <source>
        <dbReference type="Proteomes" id="UP001432322"/>
    </source>
</evidence>
<reference evidence="1" key="1">
    <citation type="submission" date="2023-10" db="EMBL/GenBank/DDBJ databases">
        <title>Genome assembly of Pristionchus species.</title>
        <authorList>
            <person name="Yoshida K."/>
            <person name="Sommer R.J."/>
        </authorList>
    </citation>
    <scope>NUCLEOTIDE SEQUENCE</scope>
    <source>
        <strain evidence="1">RS5133</strain>
    </source>
</reference>
<comment type="caution">
    <text evidence="1">The sequence shown here is derived from an EMBL/GenBank/DDBJ whole genome shotgun (WGS) entry which is preliminary data.</text>
</comment>
<evidence type="ECO:0000313" key="1">
    <source>
        <dbReference type="EMBL" id="GMT18162.1"/>
    </source>
</evidence>
<dbReference type="SUPFAM" id="SSF57850">
    <property type="entry name" value="RING/U-box"/>
    <property type="match status" value="1"/>
</dbReference>
<gene>
    <name evidence="1" type="ORF">PFISCL1PPCAC_9459</name>
</gene>
<feature type="non-terminal residue" evidence="1">
    <location>
        <position position="108"/>
    </location>
</feature>
<feature type="non-terminal residue" evidence="1">
    <location>
        <position position="1"/>
    </location>
</feature>
<sequence>FSLAFLSQADMLKVADTYLKCRCGHSYSKEASDNRPTILDCGHLACTKCAKENIKSRRRCKEPGCKRKSSTYRPAIDLAWVMERSPVQFTTCDVCDKNHTKELCPPHR</sequence>
<proteinExistence type="predicted"/>
<name>A0AAV5VJ99_9BILA</name>
<dbReference type="EMBL" id="BTSY01000003">
    <property type="protein sequence ID" value="GMT18162.1"/>
    <property type="molecule type" value="Genomic_DNA"/>
</dbReference>
<dbReference type="AlphaFoldDB" id="A0AAV5VJ99"/>
<evidence type="ECO:0008006" key="3">
    <source>
        <dbReference type="Google" id="ProtNLM"/>
    </source>
</evidence>
<dbReference type="Proteomes" id="UP001432322">
    <property type="component" value="Unassembled WGS sequence"/>
</dbReference>